<name>A0A0E9VHK1_ANGAN</name>
<dbReference type="AlphaFoldDB" id="A0A0E9VHK1"/>
<reference evidence="1" key="2">
    <citation type="journal article" date="2015" name="Fish Shellfish Immunol.">
        <title>Early steps in the European eel (Anguilla anguilla)-Vibrio vulnificus interaction in the gills: Role of the RtxA13 toxin.</title>
        <authorList>
            <person name="Callol A."/>
            <person name="Pajuelo D."/>
            <person name="Ebbesson L."/>
            <person name="Teles M."/>
            <person name="MacKenzie S."/>
            <person name="Amaro C."/>
        </authorList>
    </citation>
    <scope>NUCLEOTIDE SEQUENCE</scope>
</reference>
<dbReference type="InterPro" id="IPR013320">
    <property type="entry name" value="ConA-like_dom_sf"/>
</dbReference>
<dbReference type="EMBL" id="GBXM01031030">
    <property type="protein sequence ID" value="JAH77547.1"/>
    <property type="molecule type" value="Transcribed_RNA"/>
</dbReference>
<sequence>MTLLHRVQTAFTQPLYPGFWVYSFGSSVKPCDLG</sequence>
<dbReference type="Gene3D" id="2.60.120.920">
    <property type="match status" value="1"/>
</dbReference>
<dbReference type="SUPFAM" id="SSF49899">
    <property type="entry name" value="Concanavalin A-like lectins/glucanases"/>
    <property type="match status" value="1"/>
</dbReference>
<proteinExistence type="predicted"/>
<organism evidence="1">
    <name type="scientific">Anguilla anguilla</name>
    <name type="common">European freshwater eel</name>
    <name type="synonym">Muraena anguilla</name>
    <dbReference type="NCBI Taxonomy" id="7936"/>
    <lineage>
        <taxon>Eukaryota</taxon>
        <taxon>Metazoa</taxon>
        <taxon>Chordata</taxon>
        <taxon>Craniata</taxon>
        <taxon>Vertebrata</taxon>
        <taxon>Euteleostomi</taxon>
        <taxon>Actinopterygii</taxon>
        <taxon>Neopterygii</taxon>
        <taxon>Teleostei</taxon>
        <taxon>Anguilliformes</taxon>
        <taxon>Anguillidae</taxon>
        <taxon>Anguilla</taxon>
    </lineage>
</organism>
<dbReference type="InterPro" id="IPR043136">
    <property type="entry name" value="B30.2/SPRY_sf"/>
</dbReference>
<reference evidence="1" key="1">
    <citation type="submission" date="2014-11" db="EMBL/GenBank/DDBJ databases">
        <authorList>
            <person name="Amaro Gonzalez C."/>
        </authorList>
    </citation>
    <scope>NUCLEOTIDE SEQUENCE</scope>
</reference>
<evidence type="ECO:0000313" key="1">
    <source>
        <dbReference type="EMBL" id="JAH77547.1"/>
    </source>
</evidence>
<protein>
    <submittedName>
        <fullName evidence="1">Uncharacterized protein</fullName>
    </submittedName>
</protein>
<accession>A0A0E9VHK1</accession>